<proteinExistence type="inferred from homology"/>
<gene>
    <name evidence="2" type="ORF">OIN59_16620</name>
</gene>
<evidence type="ECO:0000313" key="2">
    <source>
        <dbReference type="EMBL" id="MDD2179063.1"/>
    </source>
</evidence>
<reference evidence="2" key="1">
    <citation type="submission" date="2022-10" db="EMBL/GenBank/DDBJ databases">
        <title>Description of microaerobic benzene degrading bacteria.</title>
        <authorList>
            <person name="Bedics A."/>
            <person name="Tancsics A."/>
            <person name="Banerjee S."/>
        </authorList>
    </citation>
    <scope>NUCLEOTIDE SEQUENCE</scope>
    <source>
        <strain evidence="2">D2M1</strain>
    </source>
</reference>
<accession>A0ABT5S1Q5</accession>
<dbReference type="Pfam" id="PF13561">
    <property type="entry name" value="adh_short_C2"/>
    <property type="match status" value="1"/>
</dbReference>
<dbReference type="InterPro" id="IPR036291">
    <property type="entry name" value="NAD(P)-bd_dom_sf"/>
</dbReference>
<dbReference type="Gene3D" id="3.40.50.720">
    <property type="entry name" value="NAD(P)-binding Rossmann-like Domain"/>
    <property type="match status" value="1"/>
</dbReference>
<evidence type="ECO:0000313" key="3">
    <source>
        <dbReference type="Proteomes" id="UP001148932"/>
    </source>
</evidence>
<dbReference type="EMBL" id="JAPCKI010000009">
    <property type="protein sequence ID" value="MDD2179063.1"/>
    <property type="molecule type" value="Genomic_DNA"/>
</dbReference>
<sequence length="241" mass="25273">MTSDRLQRTALVCGGTRGLGLGIASAFSSEGLQVLCTSSSPPNGADGKTVFKLDFRDPYSIDGLIEGLQAMKLLPDIVVVNGPGPSPGYSDQVSAADWEDGFRILWGGPIRLVSMLLPAMKSRGWGRILWVTSVAAKSYMPGMAISTSLRSGLHGLVTTFSAEYAPFGITVNAIAPGYHLTDRLSKLGVPSSTLDTIPARRFGTAEEFGASAAFLASDRASYITGQVLVSDGGWSHGTAGR</sequence>
<evidence type="ECO:0000256" key="1">
    <source>
        <dbReference type="ARBA" id="ARBA00006484"/>
    </source>
</evidence>
<dbReference type="InterPro" id="IPR002347">
    <property type="entry name" value="SDR_fam"/>
</dbReference>
<dbReference type="Proteomes" id="UP001148932">
    <property type="component" value="Unassembled WGS sequence"/>
</dbReference>
<name>A0ABT5S1Q5_9BURK</name>
<dbReference type="PANTHER" id="PTHR42879:SF6">
    <property type="entry name" value="NADPH-DEPENDENT REDUCTASE BACG"/>
    <property type="match status" value="1"/>
</dbReference>
<comment type="caution">
    <text evidence="2">The sequence shown here is derived from an EMBL/GenBank/DDBJ whole genome shotgun (WGS) entry which is preliminary data.</text>
</comment>
<comment type="similarity">
    <text evidence="1">Belongs to the short-chain dehydrogenases/reductases (SDR) family.</text>
</comment>
<dbReference type="RefSeq" id="WP_274112177.1">
    <property type="nucleotide sequence ID" value="NZ_JAPCKI010000009.1"/>
</dbReference>
<protein>
    <submittedName>
        <fullName evidence="2">SDR family oxidoreductase</fullName>
    </submittedName>
</protein>
<dbReference type="SUPFAM" id="SSF51735">
    <property type="entry name" value="NAD(P)-binding Rossmann-fold domains"/>
    <property type="match status" value="1"/>
</dbReference>
<dbReference type="InterPro" id="IPR050259">
    <property type="entry name" value="SDR"/>
</dbReference>
<dbReference type="PRINTS" id="PR00081">
    <property type="entry name" value="GDHRDH"/>
</dbReference>
<keyword evidence="3" id="KW-1185">Reference proteome</keyword>
<dbReference type="PANTHER" id="PTHR42879">
    <property type="entry name" value="3-OXOACYL-(ACYL-CARRIER-PROTEIN) REDUCTASE"/>
    <property type="match status" value="1"/>
</dbReference>
<organism evidence="2 3">
    <name type="scientific">Acidovorax benzenivorans</name>
    <dbReference type="NCBI Taxonomy" id="2987520"/>
    <lineage>
        <taxon>Bacteria</taxon>
        <taxon>Pseudomonadati</taxon>
        <taxon>Pseudomonadota</taxon>
        <taxon>Betaproteobacteria</taxon>
        <taxon>Burkholderiales</taxon>
        <taxon>Comamonadaceae</taxon>
        <taxon>Acidovorax</taxon>
    </lineage>
</organism>